<dbReference type="Proteomes" id="UP001632038">
    <property type="component" value="Unassembled WGS sequence"/>
</dbReference>
<dbReference type="AlphaFoldDB" id="A0ABD3DWA5"/>
<gene>
    <name evidence="1" type="ORF">CASFOL_011364</name>
</gene>
<organism evidence="1 2">
    <name type="scientific">Castilleja foliolosa</name>
    <dbReference type="NCBI Taxonomy" id="1961234"/>
    <lineage>
        <taxon>Eukaryota</taxon>
        <taxon>Viridiplantae</taxon>
        <taxon>Streptophyta</taxon>
        <taxon>Embryophyta</taxon>
        <taxon>Tracheophyta</taxon>
        <taxon>Spermatophyta</taxon>
        <taxon>Magnoliopsida</taxon>
        <taxon>eudicotyledons</taxon>
        <taxon>Gunneridae</taxon>
        <taxon>Pentapetalae</taxon>
        <taxon>asterids</taxon>
        <taxon>lamiids</taxon>
        <taxon>Lamiales</taxon>
        <taxon>Orobanchaceae</taxon>
        <taxon>Pedicularideae</taxon>
        <taxon>Castillejinae</taxon>
        <taxon>Castilleja</taxon>
    </lineage>
</organism>
<comment type="caution">
    <text evidence="1">The sequence shown here is derived from an EMBL/GenBank/DDBJ whole genome shotgun (WGS) entry which is preliminary data.</text>
</comment>
<dbReference type="EMBL" id="JAVIJP010000013">
    <property type="protein sequence ID" value="KAL3646184.1"/>
    <property type="molecule type" value="Genomic_DNA"/>
</dbReference>
<proteinExistence type="predicted"/>
<accession>A0ABD3DWA5</accession>
<sequence length="121" mass="13344">MVFVNGGQSERRFKLKGFDLASGCGGAMRARGGAGMEGEWAQMWLGEGVKSSFLRDKRRTPPCSIRMGGGGEEFQSMGHHVKGLEVAASSYHKVLEENRLLYNQVQDLKGSIVYNVRYVSI</sequence>
<name>A0ABD3DWA5_9LAMI</name>
<evidence type="ECO:0000313" key="2">
    <source>
        <dbReference type="Proteomes" id="UP001632038"/>
    </source>
</evidence>
<reference evidence="2" key="1">
    <citation type="journal article" date="2024" name="IScience">
        <title>Strigolactones Initiate the Formation of Haustorium-like Structures in Castilleja.</title>
        <authorList>
            <person name="Buerger M."/>
            <person name="Peterson D."/>
            <person name="Chory J."/>
        </authorList>
    </citation>
    <scope>NUCLEOTIDE SEQUENCE [LARGE SCALE GENOMIC DNA]</scope>
</reference>
<keyword evidence="2" id="KW-1185">Reference proteome</keyword>
<protein>
    <submittedName>
        <fullName evidence="1">Uncharacterized protein</fullName>
    </submittedName>
</protein>
<evidence type="ECO:0000313" key="1">
    <source>
        <dbReference type="EMBL" id="KAL3646184.1"/>
    </source>
</evidence>